<evidence type="ECO:0000256" key="5">
    <source>
        <dbReference type="ARBA" id="ARBA00022840"/>
    </source>
</evidence>
<keyword evidence="2" id="KW-0813">Transport</keyword>
<keyword evidence="7" id="KW-0472">Membrane</keyword>
<accession>G0EHQ9</accession>
<evidence type="ECO:0000259" key="8">
    <source>
        <dbReference type="PROSITE" id="PS50893"/>
    </source>
</evidence>
<evidence type="ECO:0000256" key="2">
    <source>
        <dbReference type="ARBA" id="ARBA00022448"/>
    </source>
</evidence>
<evidence type="ECO:0000256" key="6">
    <source>
        <dbReference type="ARBA" id="ARBA00022967"/>
    </source>
</evidence>
<dbReference type="PANTHER" id="PTHR43553">
    <property type="entry name" value="HEAVY METAL TRANSPORTER"/>
    <property type="match status" value="1"/>
</dbReference>
<dbReference type="InParanoid" id="G0EHQ9"/>
<dbReference type="GeneID" id="11138742"/>
<dbReference type="GO" id="GO:0043190">
    <property type="term" value="C:ATP-binding cassette (ABC) transporter complex"/>
    <property type="evidence" value="ECO:0007669"/>
    <property type="project" value="TreeGrafter"/>
</dbReference>
<dbReference type="SUPFAM" id="SSF55729">
    <property type="entry name" value="Acyl-CoA N-acyltransferases (Nat)"/>
    <property type="match status" value="1"/>
</dbReference>
<feature type="domain" description="N-acetyltransferase" evidence="9">
    <location>
        <begin position="227"/>
        <end position="379"/>
    </location>
</feature>
<evidence type="ECO:0000256" key="4">
    <source>
        <dbReference type="ARBA" id="ARBA00022741"/>
    </source>
</evidence>
<dbReference type="CDD" id="cd00267">
    <property type="entry name" value="ABC_ATPase"/>
    <property type="match status" value="1"/>
</dbReference>
<dbReference type="InterPro" id="IPR016181">
    <property type="entry name" value="Acyl_CoA_acyltransferase"/>
</dbReference>
<dbReference type="PROSITE" id="PS51186">
    <property type="entry name" value="GNAT"/>
    <property type="match status" value="1"/>
</dbReference>
<keyword evidence="11" id="KW-1185">Reference proteome</keyword>
<dbReference type="InterPro" id="IPR050095">
    <property type="entry name" value="ECF_ABC_transporter_ATP-bd"/>
</dbReference>
<name>G0EHQ9_PYRF1</name>
<dbReference type="InterPro" id="IPR003593">
    <property type="entry name" value="AAA+_ATPase"/>
</dbReference>
<dbReference type="KEGG" id="pfm:Pyrfu_1555"/>
<dbReference type="InterPro" id="IPR000182">
    <property type="entry name" value="GNAT_dom"/>
</dbReference>
<dbReference type="GO" id="GO:0016887">
    <property type="term" value="F:ATP hydrolysis activity"/>
    <property type="evidence" value="ECO:0007669"/>
    <property type="project" value="InterPro"/>
</dbReference>
<organism evidence="10 11">
    <name type="scientific">Pyrolobus fumarii (strain DSM 11204 / 1A)</name>
    <dbReference type="NCBI Taxonomy" id="694429"/>
    <lineage>
        <taxon>Archaea</taxon>
        <taxon>Thermoproteota</taxon>
        <taxon>Thermoprotei</taxon>
        <taxon>Desulfurococcales</taxon>
        <taxon>Pyrodictiaceae</taxon>
        <taxon>Pyrolobus</taxon>
    </lineage>
</organism>
<keyword evidence="3" id="KW-1003">Cell membrane</keyword>
<dbReference type="Gene3D" id="3.40.630.30">
    <property type="match status" value="1"/>
</dbReference>
<dbReference type="GO" id="GO:0042626">
    <property type="term" value="F:ATPase-coupled transmembrane transporter activity"/>
    <property type="evidence" value="ECO:0007669"/>
    <property type="project" value="TreeGrafter"/>
</dbReference>
<reference evidence="10 11" key="1">
    <citation type="journal article" date="2011" name="Stand. Genomic Sci.">
        <title>Complete genome sequence of the hyperthermophilic chemolithoautotroph Pyrolobus fumarii type strain (1A).</title>
        <authorList>
            <person name="Anderson I."/>
            <person name="Goker M."/>
            <person name="Nolan M."/>
            <person name="Lucas S."/>
            <person name="Hammon N."/>
            <person name="Deshpande S."/>
            <person name="Cheng J.F."/>
            <person name="Tapia R."/>
            <person name="Han C."/>
            <person name="Goodwin L."/>
            <person name="Pitluck S."/>
            <person name="Huntemann M."/>
            <person name="Liolios K."/>
            <person name="Ivanova N."/>
            <person name="Pagani I."/>
            <person name="Mavromatis K."/>
            <person name="Ovchinikova G."/>
            <person name="Pati A."/>
            <person name="Chen A."/>
            <person name="Palaniappan K."/>
            <person name="Land M."/>
            <person name="Hauser L."/>
            <person name="Brambilla E.M."/>
            <person name="Huber H."/>
            <person name="Yasawong M."/>
            <person name="Rohde M."/>
            <person name="Spring S."/>
            <person name="Abt B."/>
            <person name="Sikorski J."/>
            <person name="Wirth R."/>
            <person name="Detter J.C."/>
            <person name="Woyke T."/>
            <person name="Bristow J."/>
            <person name="Eisen J.A."/>
            <person name="Markowitz V."/>
            <person name="Hugenholtz P."/>
            <person name="Kyrpides N.C."/>
            <person name="Klenk H.P."/>
            <person name="Lapidus A."/>
        </authorList>
    </citation>
    <scope>NUCLEOTIDE SEQUENCE [LARGE SCALE GENOMIC DNA]</scope>
    <source>
        <strain evidence="11">DSM 11204 / 1A</strain>
    </source>
</reference>
<dbReference type="SUPFAM" id="SSF52540">
    <property type="entry name" value="P-loop containing nucleoside triphosphate hydrolases"/>
    <property type="match status" value="1"/>
</dbReference>
<protein>
    <submittedName>
        <fullName evidence="10">ABC transporter-related protein</fullName>
    </submittedName>
</protein>
<gene>
    <name evidence="10" type="ordered locus">Pyrfu_1555</name>
</gene>
<dbReference type="EMBL" id="CP002838">
    <property type="protein sequence ID" value="AEM39412.1"/>
    <property type="molecule type" value="Genomic_DNA"/>
</dbReference>
<evidence type="ECO:0000256" key="1">
    <source>
        <dbReference type="ARBA" id="ARBA00004202"/>
    </source>
</evidence>
<comment type="subcellular location">
    <subcellularLocation>
        <location evidence="1">Cell membrane</location>
        <topology evidence="1">Peripheral membrane protein</topology>
    </subcellularLocation>
</comment>
<dbReference type="Proteomes" id="UP000001037">
    <property type="component" value="Chromosome"/>
</dbReference>
<dbReference type="InterPro" id="IPR027417">
    <property type="entry name" value="P-loop_NTPase"/>
</dbReference>
<dbReference type="STRING" id="694429.Pyrfu_1555"/>
<evidence type="ECO:0000259" key="9">
    <source>
        <dbReference type="PROSITE" id="PS51186"/>
    </source>
</evidence>
<evidence type="ECO:0000313" key="11">
    <source>
        <dbReference type="Proteomes" id="UP000001037"/>
    </source>
</evidence>
<evidence type="ECO:0000256" key="3">
    <source>
        <dbReference type="ARBA" id="ARBA00022475"/>
    </source>
</evidence>
<dbReference type="PANTHER" id="PTHR43553:SF27">
    <property type="entry name" value="ENERGY-COUPLING FACTOR TRANSPORTER ATP-BINDING PROTEIN ECFA2"/>
    <property type="match status" value="1"/>
</dbReference>
<proteinExistence type="predicted"/>
<dbReference type="SMART" id="SM00382">
    <property type="entry name" value="AAA"/>
    <property type="match status" value="1"/>
</dbReference>
<dbReference type="Gene3D" id="3.40.50.300">
    <property type="entry name" value="P-loop containing nucleotide triphosphate hydrolases"/>
    <property type="match status" value="1"/>
</dbReference>
<feature type="domain" description="ABC transporter" evidence="8">
    <location>
        <begin position="440"/>
        <end position="657"/>
    </location>
</feature>
<dbReference type="HOGENOM" id="CLU_437379_0_0_2"/>
<dbReference type="Pfam" id="PF00005">
    <property type="entry name" value="ABC_tran"/>
    <property type="match status" value="1"/>
</dbReference>
<sequence>MHQDLPILVPFEARVVSAIVPRVGYRWVGGLVVEYNGVKIHLLMPAAVARWLSPGEKVRVRILEEPTRIDGAYIVPRDAYELDRWWDGEWVKVWPPWSKSARLVRYDPLRGEPLYEYHVVAREAITESDYREIVSLEQYHYASKEEIVAIWRCPVCGKFFESNVQPICPEDRVPAKLQEIRGSLPSSRFLVLELVNRRPYEPRIVAYVRIDTPIPLMHRRIIENGVVKVEKFIRERVFPKDWFHPTFWPLAYSKRQAIIARYRELLGFYKSKRLARAAVGEEIAEEALKRANTAAARIARVVVHPDYRGDGLGVLAVKMALEWVRERRVPEMKRRKHVVETIAQMARYNPFFEKAGFVYMWDTASGRPVLMYPLSDEARKRIEWFLRTDPYARRHGGRLYRPRYGRVEPLEAPVRLVKVTKLYRSELDLSRLPPELQEILKAFGVERRVVERHVLRDVNIEINPGEVVVVIGASGAGKTTLLRMIIGAAAGIDHPDYKPNEGKVEVPSNTRIEYLLPGEHEPEFGNETLLEHITRKTGDPALAVEILNAVGLSDAIFYRARFAELSTGQKERAKLASLLASKPNLLVIDEFAAHLDALTAQRVARKLAQLARNAGITLVVATNRAEVIKALSPDKVIFVGYGTAYPVKYDESILRNI</sequence>
<keyword evidence="6" id="KW-1278">Translocase</keyword>
<keyword evidence="5" id="KW-0067">ATP-binding</keyword>
<dbReference type="GO" id="GO:0005524">
    <property type="term" value="F:ATP binding"/>
    <property type="evidence" value="ECO:0007669"/>
    <property type="project" value="UniProtKB-KW"/>
</dbReference>
<dbReference type="Pfam" id="PF00583">
    <property type="entry name" value="Acetyltransf_1"/>
    <property type="match status" value="1"/>
</dbReference>
<dbReference type="GO" id="GO:0016747">
    <property type="term" value="F:acyltransferase activity, transferring groups other than amino-acyl groups"/>
    <property type="evidence" value="ECO:0007669"/>
    <property type="project" value="InterPro"/>
</dbReference>
<dbReference type="eggNOG" id="arCOG04297">
    <property type="taxonomic scope" value="Archaea"/>
</dbReference>
<dbReference type="RefSeq" id="WP_014027089.1">
    <property type="nucleotide sequence ID" value="NC_015931.1"/>
</dbReference>
<dbReference type="CDD" id="cd04301">
    <property type="entry name" value="NAT_SF"/>
    <property type="match status" value="1"/>
</dbReference>
<keyword evidence="4" id="KW-0547">Nucleotide-binding</keyword>
<dbReference type="PROSITE" id="PS50893">
    <property type="entry name" value="ABC_TRANSPORTER_2"/>
    <property type="match status" value="1"/>
</dbReference>
<evidence type="ECO:0000256" key="7">
    <source>
        <dbReference type="ARBA" id="ARBA00023136"/>
    </source>
</evidence>
<evidence type="ECO:0000313" key="10">
    <source>
        <dbReference type="EMBL" id="AEM39412.1"/>
    </source>
</evidence>
<dbReference type="InterPro" id="IPR003439">
    <property type="entry name" value="ABC_transporter-like_ATP-bd"/>
</dbReference>
<dbReference type="AlphaFoldDB" id="G0EHQ9"/>